<dbReference type="PROSITE" id="PS00107">
    <property type="entry name" value="PROTEIN_KINASE_ATP"/>
    <property type="match status" value="1"/>
</dbReference>
<dbReference type="EMBL" id="CAJNNW010030249">
    <property type="protein sequence ID" value="CAE8702865.1"/>
    <property type="molecule type" value="Genomic_DNA"/>
</dbReference>
<gene>
    <name evidence="11" type="ORF">PGLA2088_LOCUS32633</name>
</gene>
<dbReference type="GO" id="GO:0005524">
    <property type="term" value="F:ATP binding"/>
    <property type="evidence" value="ECO:0007669"/>
    <property type="project" value="UniProtKB-UniRule"/>
</dbReference>
<feature type="non-terminal residue" evidence="11">
    <location>
        <position position="1"/>
    </location>
</feature>
<evidence type="ECO:0000256" key="2">
    <source>
        <dbReference type="ARBA" id="ARBA00022527"/>
    </source>
</evidence>
<feature type="non-terminal residue" evidence="11">
    <location>
        <position position="178"/>
    </location>
</feature>
<evidence type="ECO:0000256" key="7">
    <source>
        <dbReference type="ARBA" id="ARBA00047899"/>
    </source>
</evidence>
<protein>
    <recommendedName>
        <fullName evidence="1">non-specific serine/threonine protein kinase</fullName>
        <ecNumber evidence="1">2.7.11.1</ecNumber>
    </recommendedName>
</protein>
<dbReference type="AlphaFoldDB" id="A0A813KI64"/>
<dbReference type="InterPro" id="IPR017441">
    <property type="entry name" value="Protein_kinase_ATP_BS"/>
</dbReference>
<evidence type="ECO:0000256" key="5">
    <source>
        <dbReference type="ARBA" id="ARBA00022777"/>
    </source>
</evidence>
<evidence type="ECO:0000259" key="10">
    <source>
        <dbReference type="PROSITE" id="PS50011"/>
    </source>
</evidence>
<evidence type="ECO:0000313" key="12">
    <source>
        <dbReference type="Proteomes" id="UP000626109"/>
    </source>
</evidence>
<evidence type="ECO:0000256" key="3">
    <source>
        <dbReference type="ARBA" id="ARBA00022679"/>
    </source>
</evidence>
<evidence type="ECO:0000256" key="6">
    <source>
        <dbReference type="ARBA" id="ARBA00022840"/>
    </source>
</evidence>
<organism evidence="11 12">
    <name type="scientific">Polarella glacialis</name>
    <name type="common">Dinoflagellate</name>
    <dbReference type="NCBI Taxonomy" id="89957"/>
    <lineage>
        <taxon>Eukaryota</taxon>
        <taxon>Sar</taxon>
        <taxon>Alveolata</taxon>
        <taxon>Dinophyceae</taxon>
        <taxon>Suessiales</taxon>
        <taxon>Suessiaceae</taxon>
        <taxon>Polarella</taxon>
    </lineage>
</organism>
<keyword evidence="5" id="KW-0418">Kinase</keyword>
<dbReference type="Pfam" id="PF00069">
    <property type="entry name" value="Pkinase"/>
    <property type="match status" value="1"/>
</dbReference>
<dbReference type="PANTHER" id="PTHR44899:SF3">
    <property type="entry name" value="SERINE_THREONINE-PROTEIN KINASE NEK1"/>
    <property type="match status" value="1"/>
</dbReference>
<evidence type="ECO:0000313" key="11">
    <source>
        <dbReference type="EMBL" id="CAE8702865.1"/>
    </source>
</evidence>
<dbReference type="InterPro" id="IPR051131">
    <property type="entry name" value="NEK_Ser/Thr_kinase_NIMA"/>
</dbReference>
<accession>A0A813KI64</accession>
<keyword evidence="3" id="KW-0808">Transferase</keyword>
<keyword evidence="2" id="KW-0723">Serine/threonine-protein kinase</keyword>
<name>A0A813KI64_POLGL</name>
<keyword evidence="4 9" id="KW-0547">Nucleotide-binding</keyword>
<dbReference type="GO" id="GO:0004674">
    <property type="term" value="F:protein serine/threonine kinase activity"/>
    <property type="evidence" value="ECO:0007669"/>
    <property type="project" value="UniProtKB-KW"/>
</dbReference>
<feature type="domain" description="Protein kinase" evidence="10">
    <location>
        <begin position="81"/>
        <end position="178"/>
    </location>
</feature>
<comment type="caution">
    <text evidence="11">The sequence shown here is derived from an EMBL/GenBank/DDBJ whole genome shotgun (WGS) entry which is preliminary data.</text>
</comment>
<comment type="catalytic activity">
    <reaction evidence="7">
        <text>L-threonyl-[protein] + ATP = O-phospho-L-threonyl-[protein] + ADP + H(+)</text>
        <dbReference type="Rhea" id="RHEA:46608"/>
        <dbReference type="Rhea" id="RHEA-COMP:11060"/>
        <dbReference type="Rhea" id="RHEA-COMP:11605"/>
        <dbReference type="ChEBI" id="CHEBI:15378"/>
        <dbReference type="ChEBI" id="CHEBI:30013"/>
        <dbReference type="ChEBI" id="CHEBI:30616"/>
        <dbReference type="ChEBI" id="CHEBI:61977"/>
        <dbReference type="ChEBI" id="CHEBI:456216"/>
        <dbReference type="EC" id="2.7.11.1"/>
    </reaction>
</comment>
<evidence type="ECO:0000256" key="1">
    <source>
        <dbReference type="ARBA" id="ARBA00012513"/>
    </source>
</evidence>
<dbReference type="EC" id="2.7.11.1" evidence="1"/>
<comment type="catalytic activity">
    <reaction evidence="8">
        <text>L-seryl-[protein] + ATP = O-phospho-L-seryl-[protein] + ADP + H(+)</text>
        <dbReference type="Rhea" id="RHEA:17989"/>
        <dbReference type="Rhea" id="RHEA-COMP:9863"/>
        <dbReference type="Rhea" id="RHEA-COMP:11604"/>
        <dbReference type="ChEBI" id="CHEBI:15378"/>
        <dbReference type="ChEBI" id="CHEBI:29999"/>
        <dbReference type="ChEBI" id="CHEBI:30616"/>
        <dbReference type="ChEBI" id="CHEBI:83421"/>
        <dbReference type="ChEBI" id="CHEBI:456216"/>
        <dbReference type="EC" id="2.7.11.1"/>
    </reaction>
</comment>
<dbReference type="PANTHER" id="PTHR44899">
    <property type="entry name" value="CAMK FAMILY PROTEIN KINASE"/>
    <property type="match status" value="1"/>
</dbReference>
<dbReference type="SUPFAM" id="SSF56112">
    <property type="entry name" value="Protein kinase-like (PK-like)"/>
    <property type="match status" value="1"/>
</dbReference>
<dbReference type="InterPro" id="IPR011009">
    <property type="entry name" value="Kinase-like_dom_sf"/>
</dbReference>
<feature type="binding site" evidence="9">
    <location>
        <position position="118"/>
    </location>
    <ligand>
        <name>ATP</name>
        <dbReference type="ChEBI" id="CHEBI:30616"/>
    </ligand>
</feature>
<dbReference type="PROSITE" id="PS50011">
    <property type="entry name" value="PROTEIN_KINASE_DOM"/>
    <property type="match status" value="1"/>
</dbReference>
<keyword evidence="6 9" id="KW-0067">ATP-binding</keyword>
<reference evidence="11" key="1">
    <citation type="submission" date="2021-02" db="EMBL/GenBank/DDBJ databases">
        <authorList>
            <person name="Dougan E. K."/>
            <person name="Rhodes N."/>
            <person name="Thang M."/>
            <person name="Chan C."/>
        </authorList>
    </citation>
    <scope>NUCLEOTIDE SEQUENCE</scope>
</reference>
<evidence type="ECO:0000256" key="4">
    <source>
        <dbReference type="ARBA" id="ARBA00022741"/>
    </source>
</evidence>
<dbReference type="Gene3D" id="1.10.510.10">
    <property type="entry name" value="Transferase(Phosphotransferase) domain 1"/>
    <property type="match status" value="1"/>
</dbReference>
<dbReference type="Proteomes" id="UP000626109">
    <property type="component" value="Unassembled WGS sequence"/>
</dbReference>
<evidence type="ECO:0000256" key="8">
    <source>
        <dbReference type="ARBA" id="ARBA00048679"/>
    </source>
</evidence>
<proteinExistence type="predicted"/>
<sequence>KSDLPWICGCSDQHSTHAVEIVTGISDRHVVDTCESETEDCSDAEQGHVTVSKALASRHGLVLARRRIFSPHVRSKFQACYKIIRQLGEGSYGNVYEAETLCADGAVSSTPSRRVAVKCFKLSQDKSDDTKLVLRESFEKERFILARMEHPHIVKMYECFEERGSLWIALELCRGGEL</sequence>
<dbReference type="InterPro" id="IPR000719">
    <property type="entry name" value="Prot_kinase_dom"/>
</dbReference>
<evidence type="ECO:0000256" key="9">
    <source>
        <dbReference type="PROSITE-ProRule" id="PRU10141"/>
    </source>
</evidence>